<accession>A0A1L7XF05</accession>
<dbReference type="InterPro" id="IPR053178">
    <property type="entry name" value="Osmoadaptation_assoc"/>
</dbReference>
<evidence type="ECO:0008006" key="5">
    <source>
        <dbReference type="Google" id="ProtNLM"/>
    </source>
</evidence>
<organism evidence="3 4">
    <name type="scientific">Phialocephala subalpina</name>
    <dbReference type="NCBI Taxonomy" id="576137"/>
    <lineage>
        <taxon>Eukaryota</taxon>
        <taxon>Fungi</taxon>
        <taxon>Dikarya</taxon>
        <taxon>Ascomycota</taxon>
        <taxon>Pezizomycotina</taxon>
        <taxon>Leotiomycetes</taxon>
        <taxon>Helotiales</taxon>
        <taxon>Mollisiaceae</taxon>
        <taxon>Phialocephala</taxon>
        <taxon>Phialocephala fortinii species complex</taxon>
    </lineage>
</organism>
<dbReference type="InterPro" id="IPR046347">
    <property type="entry name" value="bZIP_sf"/>
</dbReference>
<protein>
    <recommendedName>
        <fullName evidence="5">BZIP domain-containing protein</fullName>
    </recommendedName>
</protein>
<sequence length="661" mass="74050">MRRAYGVSTNELHDNTYQTDTSILFAEAHSGILAQMVVSPTATTTDSAVEPTLEIVGRQSRGETTRLTSHAEDKNSRRHKGRPRISTVDQTQAERRRTQIRQAQRNFRLRKENTIQSLQNKVSNMEEGISQTSKACLNFQEKVLASGVLDQAPELSHSLWSMVKTITSLTQLIVLDQDVDGNDAVLFPLQTQDPKADQERIESLAAKEQHPHFEREYKGQAARNVNVPETEIQGRGTSRRIVERRDCSLELPLLRQIKETPLYDVFLEGFLDAFSPAGPSIYGAFDLIRVAAASRTLSPILDKAFQSASLAYYGQKVGDLRIVISGRAIYSKVLNALQNTLSSPEQSRSIEVLLTVIVLIAHEVLQYSSRGSILNHSIGALKLVELRGPFNHVSGLGHICYVQYRHHLVATALICRSRTFLASEDWKIIPWSARSSTKDLTQHLLDHVADIPALLGQFDSLTESAKTGSLSSSKALDQQAILRTTVADAKCRLHRWKKEWVDTYPIGQPYEVPAQTGDSGRPMTFLSSKSQLPIFRCRDLITKEIITPTLLAYPDPQLALTLCIYYGALILLLRIDTRPDETQLPEIYYHACLVCRSMEYCIREPSGTLMKRVGFSLRVAYDALPKGDIEAQWVEKVFGRVAKEKFTKSWGSLLSDISVES</sequence>
<gene>
    <name evidence="3" type="ORF">PAC_13526</name>
</gene>
<keyword evidence="1" id="KW-0175">Coiled coil</keyword>
<dbReference type="PANTHER" id="PTHR38111:SF2">
    <property type="entry name" value="FINGER DOMAIN PROTEIN, PUTATIVE (AFU_ORTHOLOGUE AFUA_1G01560)-RELATED"/>
    <property type="match status" value="1"/>
</dbReference>
<dbReference type="OrthoDB" id="3491211at2759"/>
<dbReference type="AlphaFoldDB" id="A0A1L7XF05"/>
<dbReference type="CDD" id="cd14688">
    <property type="entry name" value="bZIP_YAP"/>
    <property type="match status" value="1"/>
</dbReference>
<feature type="compositionally biased region" description="Basic and acidic residues" evidence="2">
    <location>
        <begin position="60"/>
        <end position="75"/>
    </location>
</feature>
<name>A0A1L7XF05_9HELO</name>
<evidence type="ECO:0000256" key="2">
    <source>
        <dbReference type="SAM" id="MobiDB-lite"/>
    </source>
</evidence>
<feature type="region of interest" description="Disordered" evidence="2">
    <location>
        <begin position="57"/>
        <end position="95"/>
    </location>
</feature>
<dbReference type="PANTHER" id="PTHR38111">
    <property type="entry name" value="ZN(2)-C6 FUNGAL-TYPE DOMAIN-CONTAINING PROTEIN-RELATED"/>
    <property type="match status" value="1"/>
</dbReference>
<dbReference type="EMBL" id="FJOG01000024">
    <property type="protein sequence ID" value="CZR63629.1"/>
    <property type="molecule type" value="Genomic_DNA"/>
</dbReference>
<dbReference type="Proteomes" id="UP000184330">
    <property type="component" value="Unassembled WGS sequence"/>
</dbReference>
<reference evidence="3 4" key="1">
    <citation type="submission" date="2016-03" db="EMBL/GenBank/DDBJ databases">
        <authorList>
            <person name="Ploux O."/>
        </authorList>
    </citation>
    <scope>NUCLEOTIDE SEQUENCE [LARGE SCALE GENOMIC DNA]</scope>
    <source>
        <strain evidence="3 4">UAMH 11012</strain>
    </source>
</reference>
<dbReference type="Gene3D" id="1.20.5.170">
    <property type="match status" value="1"/>
</dbReference>
<proteinExistence type="predicted"/>
<dbReference type="STRING" id="576137.A0A1L7XF05"/>
<keyword evidence="4" id="KW-1185">Reference proteome</keyword>
<dbReference type="GO" id="GO:0003700">
    <property type="term" value="F:DNA-binding transcription factor activity"/>
    <property type="evidence" value="ECO:0007669"/>
    <property type="project" value="InterPro"/>
</dbReference>
<evidence type="ECO:0000313" key="4">
    <source>
        <dbReference type="Proteomes" id="UP000184330"/>
    </source>
</evidence>
<dbReference type="SUPFAM" id="SSF57959">
    <property type="entry name" value="Leucine zipper domain"/>
    <property type="match status" value="1"/>
</dbReference>
<feature type="coiled-coil region" evidence="1">
    <location>
        <begin position="108"/>
        <end position="135"/>
    </location>
</feature>
<evidence type="ECO:0000256" key="1">
    <source>
        <dbReference type="SAM" id="Coils"/>
    </source>
</evidence>
<evidence type="ECO:0000313" key="3">
    <source>
        <dbReference type="EMBL" id="CZR63629.1"/>
    </source>
</evidence>